<evidence type="ECO:0000256" key="1">
    <source>
        <dbReference type="ARBA" id="ARBA00004123"/>
    </source>
</evidence>
<keyword evidence="6 10" id="KW-0010">Activator</keyword>
<dbReference type="InterPro" id="IPR051139">
    <property type="entry name" value="Mediator_complx_sub13"/>
</dbReference>
<comment type="similarity">
    <text evidence="2 10">Belongs to the Mediator complex subunit 13 family.</text>
</comment>
<feature type="domain" description="Mediator complex subunit Med13 C-terminal" evidence="12">
    <location>
        <begin position="1230"/>
        <end position="1340"/>
    </location>
</feature>
<dbReference type="Proteomes" id="UP000243052">
    <property type="component" value="Chromosome vi"/>
</dbReference>
<dbReference type="PANTHER" id="PTHR48249:SF3">
    <property type="entry name" value="MEDIATOR OF RNA POLYMERASE II TRANSCRIPTION SUBUNIT 13"/>
    <property type="match status" value="1"/>
</dbReference>
<dbReference type="OrthoDB" id="103819at2759"/>
<dbReference type="InterPro" id="IPR009401">
    <property type="entry name" value="Med13_C"/>
</dbReference>
<evidence type="ECO:0000256" key="11">
    <source>
        <dbReference type="SAM" id="MobiDB-lite"/>
    </source>
</evidence>
<dbReference type="GO" id="GO:0003713">
    <property type="term" value="F:transcription coactivator activity"/>
    <property type="evidence" value="ECO:0007669"/>
    <property type="project" value="TreeGrafter"/>
</dbReference>
<name>A0A0X8HTN4_9SACH</name>
<evidence type="ECO:0000256" key="6">
    <source>
        <dbReference type="ARBA" id="ARBA00023159"/>
    </source>
</evidence>
<dbReference type="EMBL" id="CP014246">
    <property type="protein sequence ID" value="AMD21626.1"/>
    <property type="molecule type" value="Genomic_DNA"/>
</dbReference>
<gene>
    <name evidence="14" type="ORF">AW171_hschr63589</name>
</gene>
<accession>A0A0X8HTN4</accession>
<keyword evidence="4 10" id="KW-0678">Repressor</keyword>
<comment type="function">
    <text evidence="10">Component of the SRB8-11 complex. The SRB8-11 complex is a regulatory module of the Mediator complex which is itself involved in regulation of basal and activated RNA polymerase II-dependent transcription. The SRB8-11 complex may be involved in the transcriptional repression of a subset of genes regulated by Mediator. It may inhibit the association of the Mediator complex with RNA polymerase II to form the holoenzyme complex.</text>
</comment>
<dbReference type="PANTHER" id="PTHR48249">
    <property type="entry name" value="MEDIATOR OF RNA POLYMERASE II TRANSCRIPTION SUBUNIT 13"/>
    <property type="match status" value="1"/>
</dbReference>
<feature type="compositionally biased region" description="Acidic residues" evidence="11">
    <location>
        <begin position="461"/>
        <end position="473"/>
    </location>
</feature>
<dbReference type="STRING" id="45286.A0A0X8HTN4"/>
<evidence type="ECO:0000259" key="13">
    <source>
        <dbReference type="Pfam" id="PF11597"/>
    </source>
</evidence>
<keyword evidence="5 10" id="KW-0805">Transcription regulation</keyword>
<dbReference type="Pfam" id="PF11597">
    <property type="entry name" value="Med13_N"/>
    <property type="match status" value="1"/>
</dbReference>
<evidence type="ECO:0000256" key="9">
    <source>
        <dbReference type="ARBA" id="ARBA00032008"/>
    </source>
</evidence>
<dbReference type="GO" id="GO:0045944">
    <property type="term" value="P:positive regulation of transcription by RNA polymerase II"/>
    <property type="evidence" value="ECO:0007669"/>
    <property type="project" value="TreeGrafter"/>
</dbReference>
<feature type="domain" description="Mediator complex subunit Med13 C-terminal" evidence="12">
    <location>
        <begin position="1078"/>
        <end position="1212"/>
    </location>
</feature>
<evidence type="ECO:0000256" key="2">
    <source>
        <dbReference type="ARBA" id="ARBA00009354"/>
    </source>
</evidence>
<reference evidence="14 15" key="1">
    <citation type="submission" date="2016-01" db="EMBL/GenBank/DDBJ databases">
        <title>Genome sequence of the yeast Holleya sinecauda.</title>
        <authorList>
            <person name="Dietrich F.S."/>
        </authorList>
    </citation>
    <scope>NUCLEOTIDE SEQUENCE [LARGE SCALE GENOMIC DNA]</scope>
    <source>
        <strain evidence="14 15">ATCC 58844</strain>
    </source>
</reference>
<dbReference type="RefSeq" id="XP_017988622.1">
    <property type="nucleotide sequence ID" value="XM_018133252.1"/>
</dbReference>
<evidence type="ECO:0000313" key="14">
    <source>
        <dbReference type="EMBL" id="AMD21626.1"/>
    </source>
</evidence>
<keyword evidence="7 10" id="KW-0804">Transcription</keyword>
<evidence type="ECO:0000256" key="5">
    <source>
        <dbReference type="ARBA" id="ARBA00023015"/>
    </source>
</evidence>
<protein>
    <recommendedName>
        <fullName evidence="3 10">Mediator of RNA polymerase II transcription subunit 13</fullName>
    </recommendedName>
    <alternativeName>
        <fullName evidence="9 10">Mediator complex subunit 13</fullName>
    </alternativeName>
</protein>
<dbReference type="GeneID" id="28724924"/>
<proteinExistence type="inferred from homology"/>
<evidence type="ECO:0000256" key="7">
    <source>
        <dbReference type="ARBA" id="ARBA00023163"/>
    </source>
</evidence>
<keyword evidence="15" id="KW-1185">Reference proteome</keyword>
<feature type="region of interest" description="Disordered" evidence="11">
    <location>
        <begin position="606"/>
        <end position="641"/>
    </location>
</feature>
<evidence type="ECO:0000313" key="15">
    <source>
        <dbReference type="Proteomes" id="UP000243052"/>
    </source>
</evidence>
<keyword evidence="8 10" id="KW-0539">Nucleus</keyword>
<dbReference type="Pfam" id="PF06333">
    <property type="entry name" value="Med13_C"/>
    <property type="match status" value="2"/>
</dbReference>
<comment type="subcellular location">
    <subcellularLocation>
        <location evidence="1 10">Nucleus</location>
    </subcellularLocation>
</comment>
<evidence type="ECO:0000256" key="4">
    <source>
        <dbReference type="ARBA" id="ARBA00022491"/>
    </source>
</evidence>
<evidence type="ECO:0000256" key="8">
    <source>
        <dbReference type="ARBA" id="ARBA00023242"/>
    </source>
</evidence>
<sequence length="1358" mass="153599">MDILETEFRLEDIVTSYYRVESIKRINYQQFVPRTQDDQWTIQSELILRKKNNKVLVALFSRELWCFSINDDDLPSPFVEGSNEVPHSEKKGSFTPDFSKPNLPTPYAIFLKALRRMIHINMCLSSDNKLIPFGNTCIFEQGNKTSKVFHFDSHLFENGDLTVSFCTKDMNNERLTMDSFNSPTLAQKAVYLAPSGIRAYLPSTDINKCLTSQPKNGNALLMILLVSHGIDLTKKSDIKWIKLVPNLNHLNGYTPTISRYSEECQNTKTVIWPMDLCYFQSPIDIVSYSTKKDSIVNNLQECFDMVDDFMQLKLTSAYRIPGTSANANTATGNNPTSTGGGFTDQMHSFNKYACNSAGNISQSTTKMKLTPTNKLQDAMRSGTSLSTDSFGNGFITTPNINKNTGSAMDEMIGCPSSAKSHGDGPNEGKIYNGQEKQGSSELKREESTNTIQGSADYDPMSFEEDLFGDDDERDLFGDDSGSDQKKGQKEINDNMFEMVDIESDSDNMIYPDRSAAEYNIQQTPLKRKYLDIPLDEITLPSTPLYMDPGAPLPVETPKDRRKSVFAPLNFNPIIESNVDNKYKNGGKFSFDPNEIDEPLKFEVSTTNFSSSEDDDSDFSGEQFGELHPSQLQSTRKLESSLPVSSYDMHPRPMNEYIPPENAKDEGLDVYQNSEGIDIDKLPSRESQLDQIWKSPAISHEESPGRTELSTMLKPTSLEDCVNIEPEQHNFNATSANYFESTSTVSGEEKLSLRVTPFEEKRDSQEEPAETAGGEYSLITKGSRETSNNLPFLLRHMPLFLIPDVFLSHNPSLKINSTLPDLLGILCDQLVFDHDLLGNFGINHPLFKHVRLSKDGVIRKTLSSLFTKFEKIHGNEIIDEMFYMKPPSVYVKKHGELIKVKSDTESFLKYLPLKPSKGMKNFRAFFLTTSLLNFHVSFINELAQLYSGQEFGFCELVKLANDENNGIVVLNNFNRESLLLLSAQIVSYCSTNMTNVRNVPLMLFLPVISASLEDTITMISKFQFIKNEVKSRLPDVEILLKLIPNETIRDPLVSIDQYYELCCSIYNLLPPKKVKFTSIADDLPDNVVFRTSSVNQSQIIHYDSYIHLAYTRSIDREWLCAAWSDSKGTENIVKAWHLGNSKSRFEEACNEIWKITVGLASTKYGRICLILTRMDSVLPDDELMHWRRLSITTRNLHLAVVCVGHNTKVSLYDEDINYPSFKQLYKDKSNANKVDPDALDDYVIVNIDEEIHGIIFKSPLQLANSQHRCSIKSGALLKFKPSAGNSTLDKFEVNLLNCQHSDSTALLKTILQQFRDLACLNSWFCISKKNDNYMPWHVVAVNKVMNFIVHVKGIEEKGQ</sequence>
<organism evidence="14 15">
    <name type="scientific">Eremothecium sinecaudum</name>
    <dbReference type="NCBI Taxonomy" id="45286"/>
    <lineage>
        <taxon>Eukaryota</taxon>
        <taxon>Fungi</taxon>
        <taxon>Dikarya</taxon>
        <taxon>Ascomycota</taxon>
        <taxon>Saccharomycotina</taxon>
        <taxon>Saccharomycetes</taxon>
        <taxon>Saccharomycetales</taxon>
        <taxon>Saccharomycetaceae</taxon>
        <taxon>Eremothecium</taxon>
    </lineage>
</organism>
<evidence type="ECO:0000256" key="3">
    <source>
        <dbReference type="ARBA" id="ARBA00019618"/>
    </source>
</evidence>
<dbReference type="GO" id="GO:0016592">
    <property type="term" value="C:mediator complex"/>
    <property type="evidence" value="ECO:0007669"/>
    <property type="project" value="InterPro"/>
</dbReference>
<comment type="subunit">
    <text evidence="10">Component of the SRB8-11 complex, which itself associates with the Mediator complex.</text>
</comment>
<feature type="domain" description="Mediator complex subunit Med13 N-terminal" evidence="13">
    <location>
        <begin position="9"/>
        <end position="282"/>
    </location>
</feature>
<evidence type="ECO:0000259" key="12">
    <source>
        <dbReference type="Pfam" id="PF06333"/>
    </source>
</evidence>
<feature type="region of interest" description="Disordered" evidence="11">
    <location>
        <begin position="408"/>
        <end position="489"/>
    </location>
</feature>
<evidence type="ECO:0000256" key="10">
    <source>
        <dbReference type="RuleBase" id="RU364134"/>
    </source>
</evidence>
<dbReference type="InterPro" id="IPR021643">
    <property type="entry name" value="Mediator_Med13_N"/>
</dbReference>